<name>A0AA44TGR3_CUTAC</name>
<feature type="region of interest" description="Disordered" evidence="1">
    <location>
        <begin position="1"/>
        <end position="25"/>
    </location>
</feature>
<comment type="caution">
    <text evidence="2">The sequence shown here is derived from an EMBL/GenBank/DDBJ whole genome shotgun (WGS) entry which is preliminary data.</text>
</comment>
<evidence type="ECO:0000313" key="3">
    <source>
        <dbReference type="Proteomes" id="UP000226191"/>
    </source>
</evidence>
<keyword evidence="2" id="KW-0614">Plasmid</keyword>
<organism evidence="2 3">
    <name type="scientific">Cutibacterium acnes</name>
    <name type="common">Propionibacterium acnes</name>
    <dbReference type="NCBI Taxonomy" id="1747"/>
    <lineage>
        <taxon>Bacteria</taxon>
        <taxon>Bacillati</taxon>
        <taxon>Actinomycetota</taxon>
        <taxon>Actinomycetes</taxon>
        <taxon>Propionibacteriales</taxon>
        <taxon>Propionibacteriaceae</taxon>
        <taxon>Cutibacterium</taxon>
    </lineage>
</organism>
<proteinExistence type="predicted"/>
<dbReference type="RefSeq" id="WP_015588731.1">
    <property type="nucleotide sequence ID" value="NZ_CAMHUX010000014.1"/>
</dbReference>
<gene>
    <name evidence="2" type="ORF">B1B09_12540</name>
</gene>
<geneLocation type="plasmid" evidence="2 3">
    <name>p11_78</name>
</geneLocation>
<dbReference type="EMBL" id="MVCE01000015">
    <property type="protein sequence ID" value="PGF31192.1"/>
    <property type="molecule type" value="Genomic_DNA"/>
</dbReference>
<reference evidence="2 3" key="1">
    <citation type="submission" date="2017-02" db="EMBL/GenBank/DDBJ databases">
        <title>Prevalence of linear plasmids in Cutibacterium acnes isolates obtained from cancerous prostatic tissue.</title>
        <authorList>
            <person name="Davidsson S."/>
            <person name="Bruggemann H."/>
        </authorList>
    </citation>
    <scope>NUCLEOTIDE SEQUENCE [LARGE SCALE GENOMIC DNA]</scope>
    <source>
        <strain evidence="2 3">11-78</strain>
        <plasmid evidence="2 3">p11_78</plasmid>
    </source>
</reference>
<feature type="compositionally biased region" description="Basic and acidic residues" evidence="1">
    <location>
        <begin position="1"/>
        <end position="11"/>
    </location>
</feature>
<dbReference type="Proteomes" id="UP000226191">
    <property type="component" value="Plasmid p11_78"/>
</dbReference>
<accession>A0AA44TGR3</accession>
<sequence>MSRCADQEQNRRARPGAGAGAVNPWPIDSTNERLAFLNWCWRQGYSAAIVETMDAAGAYDHLDDDQTSNQHD</sequence>
<evidence type="ECO:0000313" key="2">
    <source>
        <dbReference type="EMBL" id="PGF31192.1"/>
    </source>
</evidence>
<evidence type="ECO:0000256" key="1">
    <source>
        <dbReference type="SAM" id="MobiDB-lite"/>
    </source>
</evidence>
<dbReference type="AlphaFoldDB" id="A0AA44TGR3"/>
<protein>
    <submittedName>
        <fullName evidence="2">Uncharacterized protein</fullName>
    </submittedName>
</protein>